<keyword evidence="4" id="KW-1185">Reference proteome</keyword>
<feature type="signal peptide" evidence="1">
    <location>
        <begin position="1"/>
        <end position="20"/>
    </location>
</feature>
<keyword evidence="1" id="KW-0732">Signal</keyword>
<dbReference type="Proteomes" id="UP001597526">
    <property type="component" value="Unassembled WGS sequence"/>
</dbReference>
<evidence type="ECO:0000259" key="2">
    <source>
        <dbReference type="Pfam" id="PF00561"/>
    </source>
</evidence>
<dbReference type="InterPro" id="IPR029058">
    <property type="entry name" value="AB_hydrolase_fold"/>
</dbReference>
<reference evidence="4" key="1">
    <citation type="journal article" date="2019" name="Int. J. Syst. Evol. Microbiol.">
        <title>The Global Catalogue of Microorganisms (GCM) 10K type strain sequencing project: providing services to taxonomists for standard genome sequencing and annotation.</title>
        <authorList>
            <consortium name="The Broad Institute Genomics Platform"/>
            <consortium name="The Broad Institute Genome Sequencing Center for Infectious Disease"/>
            <person name="Wu L."/>
            <person name="Ma J."/>
        </authorList>
    </citation>
    <scope>NUCLEOTIDE SEQUENCE [LARGE SCALE GENOMIC DNA]</scope>
    <source>
        <strain evidence="4">KCTC 52368</strain>
    </source>
</reference>
<dbReference type="EMBL" id="JBHULB010000005">
    <property type="protein sequence ID" value="MFD2585511.1"/>
    <property type="molecule type" value="Genomic_DNA"/>
</dbReference>
<dbReference type="InterPro" id="IPR000639">
    <property type="entry name" value="Epox_hydrolase-like"/>
</dbReference>
<evidence type="ECO:0000256" key="1">
    <source>
        <dbReference type="SAM" id="SignalP"/>
    </source>
</evidence>
<feature type="domain" description="AB hydrolase-1" evidence="2">
    <location>
        <begin position="69"/>
        <end position="187"/>
    </location>
</feature>
<dbReference type="PRINTS" id="PR00111">
    <property type="entry name" value="ABHYDROLASE"/>
</dbReference>
<protein>
    <submittedName>
        <fullName evidence="3">Alpha/beta fold hydrolase</fullName>
    </submittedName>
</protein>
<dbReference type="InterPro" id="IPR000073">
    <property type="entry name" value="AB_hydrolase_1"/>
</dbReference>
<dbReference type="PANTHER" id="PTHR43689">
    <property type="entry name" value="HYDROLASE"/>
    <property type="match status" value="1"/>
</dbReference>
<comment type="caution">
    <text evidence="3">The sequence shown here is derived from an EMBL/GenBank/DDBJ whole genome shotgun (WGS) entry which is preliminary data.</text>
</comment>
<evidence type="ECO:0000313" key="4">
    <source>
        <dbReference type="Proteomes" id="UP001597526"/>
    </source>
</evidence>
<dbReference type="SUPFAM" id="SSF53474">
    <property type="entry name" value="alpha/beta-Hydrolases"/>
    <property type="match status" value="1"/>
</dbReference>
<proteinExistence type="predicted"/>
<gene>
    <name evidence="3" type="ORF">ACFSQJ_01140</name>
</gene>
<accession>A0ABW5MT57</accession>
<dbReference type="PANTHER" id="PTHR43689:SF8">
    <property type="entry name" value="ALPHA_BETA-HYDROLASES SUPERFAMILY PROTEIN"/>
    <property type="match status" value="1"/>
</dbReference>
<organism evidence="3 4">
    <name type="scientific">Croceitalea marina</name>
    <dbReference type="NCBI Taxonomy" id="1775166"/>
    <lineage>
        <taxon>Bacteria</taxon>
        <taxon>Pseudomonadati</taxon>
        <taxon>Bacteroidota</taxon>
        <taxon>Flavobacteriia</taxon>
        <taxon>Flavobacteriales</taxon>
        <taxon>Flavobacteriaceae</taxon>
        <taxon>Croceitalea</taxon>
    </lineage>
</organism>
<name>A0ABW5MT57_9FLAO</name>
<dbReference type="Pfam" id="PF00561">
    <property type="entry name" value="Abhydrolase_1"/>
    <property type="match status" value="1"/>
</dbReference>
<sequence length="282" mass="32368">MKFKKRYVVYLVLLSYLLFAHSCMTMRTSSKKTKAYFENSKTAYKDGIVEIDSNTLHYIQTGNTDAQSLVFIHGSPGSWDAWKAYLKDSLLTKKYRLIAPDRPGFGFSDFRKSINLDNQAMLLNQFLTQIDNGKPVTLIGHSYGGPLIVKMALEAPKSYQNLMILAGALDPKAEKPEKWRKPLTWFPLKYLVPGALKPSNDELWMLKKDLIALQSDLKYLSENVTIIHGTNDNLVPYENVEFMKSSFSNVNELNIITLENEKHFIVWDQEKLIKETITTWVD</sequence>
<dbReference type="RefSeq" id="WP_377764909.1">
    <property type="nucleotide sequence ID" value="NZ_JBHULB010000005.1"/>
</dbReference>
<dbReference type="PRINTS" id="PR00412">
    <property type="entry name" value="EPOXHYDRLASE"/>
</dbReference>
<dbReference type="GO" id="GO:0016787">
    <property type="term" value="F:hydrolase activity"/>
    <property type="evidence" value="ECO:0007669"/>
    <property type="project" value="UniProtKB-KW"/>
</dbReference>
<evidence type="ECO:0000313" key="3">
    <source>
        <dbReference type="EMBL" id="MFD2585511.1"/>
    </source>
</evidence>
<dbReference type="Gene3D" id="3.40.50.1820">
    <property type="entry name" value="alpha/beta hydrolase"/>
    <property type="match status" value="1"/>
</dbReference>
<keyword evidence="3" id="KW-0378">Hydrolase</keyword>
<feature type="chain" id="PRO_5046440897" evidence="1">
    <location>
        <begin position="21"/>
        <end position="282"/>
    </location>
</feature>